<dbReference type="AlphaFoldDB" id="X0UP20"/>
<organism evidence="1">
    <name type="scientific">marine sediment metagenome</name>
    <dbReference type="NCBI Taxonomy" id="412755"/>
    <lineage>
        <taxon>unclassified sequences</taxon>
        <taxon>metagenomes</taxon>
        <taxon>ecological metagenomes</taxon>
    </lineage>
</organism>
<dbReference type="EMBL" id="BARS01025734">
    <property type="protein sequence ID" value="GAG07549.1"/>
    <property type="molecule type" value="Genomic_DNA"/>
</dbReference>
<proteinExistence type="predicted"/>
<evidence type="ECO:0000313" key="1">
    <source>
        <dbReference type="EMBL" id="GAG07549.1"/>
    </source>
</evidence>
<comment type="caution">
    <text evidence="1">The sequence shown here is derived from an EMBL/GenBank/DDBJ whole genome shotgun (WGS) entry which is preliminary data.</text>
</comment>
<reference evidence="1" key="1">
    <citation type="journal article" date="2014" name="Front. Microbiol.">
        <title>High frequency of phylogenetically diverse reductive dehalogenase-homologous genes in deep subseafloor sedimentary metagenomes.</title>
        <authorList>
            <person name="Kawai M."/>
            <person name="Futagami T."/>
            <person name="Toyoda A."/>
            <person name="Takaki Y."/>
            <person name="Nishi S."/>
            <person name="Hori S."/>
            <person name="Arai W."/>
            <person name="Tsubouchi T."/>
            <person name="Morono Y."/>
            <person name="Uchiyama I."/>
            <person name="Ito T."/>
            <person name="Fujiyama A."/>
            <person name="Inagaki F."/>
            <person name="Takami H."/>
        </authorList>
    </citation>
    <scope>NUCLEOTIDE SEQUENCE</scope>
    <source>
        <strain evidence="1">Expedition CK06-06</strain>
    </source>
</reference>
<protein>
    <submittedName>
        <fullName evidence="1">Uncharacterized protein</fullName>
    </submittedName>
</protein>
<name>X0UP20_9ZZZZ</name>
<accession>X0UP20</accession>
<sequence length="55" mass="6145">MMRLTPSGSFQLIAKTKTKASNVAIANTQAQPPTIKLQMCKVRDFIKILLKNSLR</sequence>
<gene>
    <name evidence="1" type="ORF">S01H1_40627</name>
</gene>